<sequence length="548" mass="58875">MDRRKFLINTSVATLASTSLAASSFGLQAKELDKEPVSDNFYIDDFKLNEITIDQLQAMMVKGEISSKQITKLYLKRIAAMDKIGPSLNAVIELNPDALIIAEQLDKERKNGKIRSKMHGIPVLIKDNIDTADKMMTTAGATVMIGNIASEDAFIVKKLREAGAVLLGKTNLSEWANFRSTNSTSGWSSRGGQTRMPYILDRNPSGSSAGTGAAVSANFCVIGIGTETDGSITSPSSINGLVGIKPTVGLLSRTGIIPISTTQDTAGPMGRTVKDAAIFLGILAGVDPKDPVTLQSKGKAKTDYTLNLNIDALKGKRIGIEKSFLRDSNNEVVSIFKNAIELMKSKGAEMIEVDLNKKINKIAGDSEFDVLQYEFKDGLNKYLSTANAKVKTLAQIIAFNNRNEVTAMPFFKQETLISSEAKGDLNSKDYKEALEKSTQSRSIISAVSKENSLDAICGISNGPAACIDNINGDYGTGFSFSSPAATAGYPHITLPMGMIHGLPIGISFIADAYQEAEIINIAYAFEQATKKREAPKFVPTAIPKPTLS</sequence>
<dbReference type="PANTHER" id="PTHR42678:SF34">
    <property type="entry name" value="OS04G0183300 PROTEIN"/>
    <property type="match status" value="1"/>
</dbReference>
<dbReference type="Gene3D" id="3.90.1300.10">
    <property type="entry name" value="Amidase signature (AS) domain"/>
    <property type="match status" value="1"/>
</dbReference>
<reference evidence="3 4" key="1">
    <citation type="submission" date="2020-12" db="EMBL/GenBank/DDBJ databases">
        <title>Bacterial novel species Pedobacter sp. SD-b isolated from soil.</title>
        <authorList>
            <person name="Jung H.-Y."/>
        </authorList>
    </citation>
    <scope>NUCLEOTIDE SEQUENCE [LARGE SCALE GENOMIC DNA]</scope>
    <source>
        <strain evidence="3 4">SD-b</strain>
    </source>
</reference>
<dbReference type="EC" id="3.5.1.4" evidence="3"/>
<dbReference type="PANTHER" id="PTHR42678">
    <property type="entry name" value="AMIDASE"/>
    <property type="match status" value="1"/>
</dbReference>
<proteinExistence type="predicted"/>
<evidence type="ECO:0000256" key="1">
    <source>
        <dbReference type="SAM" id="SignalP"/>
    </source>
</evidence>
<dbReference type="NCBIfam" id="NF006006">
    <property type="entry name" value="PRK08137.1"/>
    <property type="match status" value="1"/>
</dbReference>
<dbReference type="Pfam" id="PF01425">
    <property type="entry name" value="Amidase"/>
    <property type="match status" value="1"/>
</dbReference>
<feature type="signal peptide" evidence="1">
    <location>
        <begin position="1"/>
        <end position="21"/>
    </location>
</feature>
<organism evidence="3 4">
    <name type="scientific">Pedobacter segetis</name>
    <dbReference type="NCBI Taxonomy" id="2793069"/>
    <lineage>
        <taxon>Bacteria</taxon>
        <taxon>Pseudomonadati</taxon>
        <taxon>Bacteroidota</taxon>
        <taxon>Sphingobacteriia</taxon>
        <taxon>Sphingobacteriales</taxon>
        <taxon>Sphingobacteriaceae</taxon>
        <taxon>Pedobacter</taxon>
    </lineage>
</organism>
<keyword evidence="3" id="KW-0378">Hydrolase</keyword>
<dbReference type="InterPro" id="IPR023631">
    <property type="entry name" value="Amidase_dom"/>
</dbReference>
<name>A0ABS1BLN8_9SPHI</name>
<evidence type="ECO:0000259" key="2">
    <source>
        <dbReference type="Pfam" id="PF01425"/>
    </source>
</evidence>
<evidence type="ECO:0000313" key="4">
    <source>
        <dbReference type="Proteomes" id="UP000660024"/>
    </source>
</evidence>
<keyword evidence="4" id="KW-1185">Reference proteome</keyword>
<keyword evidence="1" id="KW-0732">Signal</keyword>
<dbReference type="SUPFAM" id="SSF75304">
    <property type="entry name" value="Amidase signature (AS) enzymes"/>
    <property type="match status" value="1"/>
</dbReference>
<gene>
    <name evidence="3" type="ORF">I5M32_12580</name>
</gene>
<protein>
    <submittedName>
        <fullName evidence="3">Amidase</fullName>
        <ecNumber evidence="3">3.5.1.4</ecNumber>
    </submittedName>
</protein>
<feature type="domain" description="Amidase" evidence="2">
    <location>
        <begin position="70"/>
        <end position="518"/>
    </location>
</feature>
<dbReference type="InterPro" id="IPR036928">
    <property type="entry name" value="AS_sf"/>
</dbReference>
<accession>A0ABS1BLN8</accession>
<dbReference type="RefSeq" id="WP_200586909.1">
    <property type="nucleotide sequence ID" value="NZ_JAEHFY010000017.1"/>
</dbReference>
<feature type="chain" id="PRO_5046821969" evidence="1">
    <location>
        <begin position="22"/>
        <end position="548"/>
    </location>
</feature>
<dbReference type="Proteomes" id="UP000660024">
    <property type="component" value="Unassembled WGS sequence"/>
</dbReference>
<evidence type="ECO:0000313" key="3">
    <source>
        <dbReference type="EMBL" id="MBK0383797.1"/>
    </source>
</evidence>
<dbReference type="NCBIfam" id="NF005300">
    <property type="entry name" value="PRK06828.1"/>
    <property type="match status" value="1"/>
</dbReference>
<dbReference type="GO" id="GO:0004040">
    <property type="term" value="F:amidase activity"/>
    <property type="evidence" value="ECO:0007669"/>
    <property type="project" value="UniProtKB-EC"/>
</dbReference>
<comment type="caution">
    <text evidence="3">The sequence shown here is derived from an EMBL/GenBank/DDBJ whole genome shotgun (WGS) entry which is preliminary data.</text>
</comment>
<dbReference type="EMBL" id="JAEHFY010000017">
    <property type="protein sequence ID" value="MBK0383797.1"/>
    <property type="molecule type" value="Genomic_DNA"/>
</dbReference>